<keyword evidence="6" id="KW-0269">Exonuclease</keyword>
<comment type="caution">
    <text evidence="6">The sequence shown here is derived from an EMBL/GenBank/DDBJ whole genome shotgun (WGS) entry which is preliminary data.</text>
</comment>
<keyword evidence="7" id="KW-1185">Reference proteome</keyword>
<gene>
    <name evidence="6" type="ORF">WKV44_10365</name>
</gene>
<proteinExistence type="predicted"/>
<dbReference type="SUPFAM" id="SSF52540">
    <property type="entry name" value="P-loop containing nucleoside triphosphate hydrolases"/>
    <property type="match status" value="1"/>
</dbReference>
<dbReference type="GO" id="GO:0004527">
    <property type="term" value="F:exonuclease activity"/>
    <property type="evidence" value="ECO:0007669"/>
    <property type="project" value="UniProtKB-KW"/>
</dbReference>
<sequence>MSEADQYENGEERRLFYVAMTRAKENVYFIADSSYKSKFIAELELEDNDTEIRKCPRCKTADLVKRSGTTNGRQWVFWGCSNFLYGCNYQEWEN</sequence>
<evidence type="ECO:0000256" key="4">
    <source>
        <dbReference type="ARBA" id="ARBA00022840"/>
    </source>
</evidence>
<dbReference type="Gene3D" id="3.30.160.800">
    <property type="match status" value="1"/>
</dbReference>
<evidence type="ECO:0000256" key="3">
    <source>
        <dbReference type="ARBA" id="ARBA00022806"/>
    </source>
</evidence>
<keyword evidence="1" id="KW-0547">Nucleotide-binding</keyword>
<accession>A0ABU9UE34</accession>
<dbReference type="RefSeq" id="WP_420070394.1">
    <property type="nucleotide sequence ID" value="NZ_JBCHKQ010000007.1"/>
</dbReference>
<reference evidence="6 7" key="1">
    <citation type="submission" date="2024-03" db="EMBL/GenBank/DDBJ databases">
        <title>Ignisphaera cupida sp. nov., a hyperthermophilic hydrolytic archaeon from a hot spring of Kamchatka, and proposal of Ignisphaeraceae fam. nov.</title>
        <authorList>
            <person name="Podosokorskaya O.A."/>
            <person name="Elcheninov A.G."/>
            <person name="Maltseva A.I."/>
            <person name="Zayulina K.S."/>
            <person name="Novikov A."/>
            <person name="Merkel A.Y."/>
        </authorList>
    </citation>
    <scope>NUCLEOTIDE SEQUENCE [LARGE SCALE GENOMIC DNA]</scope>
    <source>
        <strain evidence="6 7">38H-sp</strain>
    </source>
</reference>
<dbReference type="Gene3D" id="3.30.65.10">
    <property type="entry name" value="Bacterial Topoisomerase I, domain 1"/>
    <property type="match status" value="1"/>
</dbReference>
<feature type="domain" description="UvrD-like helicase C-terminal" evidence="5">
    <location>
        <begin position="9"/>
        <end position="31"/>
    </location>
</feature>
<evidence type="ECO:0000259" key="5">
    <source>
        <dbReference type="Pfam" id="PF13361"/>
    </source>
</evidence>
<evidence type="ECO:0000313" key="7">
    <source>
        <dbReference type="Proteomes" id="UP001466331"/>
    </source>
</evidence>
<name>A0ABU9UE34_9SPIR</name>
<keyword evidence="2" id="KW-0378">Hydrolase</keyword>
<keyword evidence="6" id="KW-0540">Nuclease</keyword>
<evidence type="ECO:0000313" key="6">
    <source>
        <dbReference type="EMBL" id="MEM5948942.1"/>
    </source>
</evidence>
<protein>
    <submittedName>
        <fullName evidence="6">3'-5' exonuclease</fullName>
    </submittedName>
</protein>
<keyword evidence="3" id="KW-0347">Helicase</keyword>
<dbReference type="InterPro" id="IPR027417">
    <property type="entry name" value="P-loop_NTPase"/>
</dbReference>
<keyword evidence="4" id="KW-0067">ATP-binding</keyword>
<evidence type="ECO:0000256" key="1">
    <source>
        <dbReference type="ARBA" id="ARBA00022741"/>
    </source>
</evidence>
<evidence type="ECO:0000256" key="2">
    <source>
        <dbReference type="ARBA" id="ARBA00022801"/>
    </source>
</evidence>
<organism evidence="6 7">
    <name type="scientific">Rarispira pelagica</name>
    <dbReference type="NCBI Taxonomy" id="3141764"/>
    <lineage>
        <taxon>Bacteria</taxon>
        <taxon>Pseudomonadati</taxon>
        <taxon>Spirochaetota</taxon>
        <taxon>Spirochaetia</taxon>
        <taxon>Winmispirales</taxon>
        <taxon>Winmispiraceae</taxon>
        <taxon>Rarispira</taxon>
    </lineage>
</organism>
<dbReference type="Pfam" id="PF13361">
    <property type="entry name" value="UvrD_C"/>
    <property type="match status" value="1"/>
</dbReference>
<dbReference type="EMBL" id="JBCHKQ010000007">
    <property type="protein sequence ID" value="MEM5948942.1"/>
    <property type="molecule type" value="Genomic_DNA"/>
</dbReference>
<dbReference type="InterPro" id="IPR014017">
    <property type="entry name" value="DNA_helicase_UvrD-like_C"/>
</dbReference>
<dbReference type="Proteomes" id="UP001466331">
    <property type="component" value="Unassembled WGS sequence"/>
</dbReference>